<dbReference type="PANTHER" id="PTHR42743:SF2">
    <property type="entry name" value="AMINODEOXYCHORISMATE LYASE"/>
    <property type="match status" value="1"/>
</dbReference>
<dbReference type="GO" id="GO:0008483">
    <property type="term" value="F:transaminase activity"/>
    <property type="evidence" value="ECO:0007669"/>
    <property type="project" value="UniProtKB-KW"/>
</dbReference>
<dbReference type="EMBL" id="CP010519">
    <property type="protein sequence ID" value="AJE81278.1"/>
    <property type="molecule type" value="Genomic_DNA"/>
</dbReference>
<dbReference type="InterPro" id="IPR036038">
    <property type="entry name" value="Aminotransferase-like"/>
</dbReference>
<organism evidence="2 3">
    <name type="scientific">Streptomyces albus (strain ATCC 21838 / DSM 41398 / FERM P-419 / JCM 4703 / NBRC 107858)</name>
    <dbReference type="NCBI Taxonomy" id="1081613"/>
    <lineage>
        <taxon>Bacteria</taxon>
        <taxon>Bacillati</taxon>
        <taxon>Actinomycetota</taxon>
        <taxon>Actinomycetes</taxon>
        <taxon>Kitasatosporales</taxon>
        <taxon>Streptomycetaceae</taxon>
        <taxon>Streptomyces</taxon>
    </lineage>
</organism>
<dbReference type="InterPro" id="IPR001544">
    <property type="entry name" value="Aminotrans_IV"/>
</dbReference>
<dbReference type="Gene3D" id="3.20.10.10">
    <property type="entry name" value="D-amino Acid Aminotransferase, subunit A, domain 2"/>
    <property type="match status" value="1"/>
</dbReference>
<dbReference type="InterPro" id="IPR050571">
    <property type="entry name" value="Class-IV_PLP-Dep_Aminotrnsfr"/>
</dbReference>
<evidence type="ECO:0000313" key="3">
    <source>
        <dbReference type="Proteomes" id="UP000031523"/>
    </source>
</evidence>
<dbReference type="InterPro" id="IPR043132">
    <property type="entry name" value="BCAT-like_C"/>
</dbReference>
<accession>A0A0B5EGK9</accession>
<dbReference type="GO" id="GO:0005829">
    <property type="term" value="C:cytosol"/>
    <property type="evidence" value="ECO:0007669"/>
    <property type="project" value="TreeGrafter"/>
</dbReference>
<dbReference type="Gene3D" id="3.30.470.10">
    <property type="match status" value="1"/>
</dbReference>
<sequence>MGELDGGPVSTEALQALALTGYGHFTTMRVQDGAVRGLSLHLARLARDCRAVFGTALDPEAVRERLRGALAGRTGALVARVTVFDPALGLAHPAAEARPRILVTTREAPPLPPEPLRVTPVTYVRQCAAVKHTGLFESLYLRRRAQLDGWDDALFVSPGGEISEGATWNTGFWDGERLLWPAAEQLPGVTRELLAATELPQASRPLTLDQLPGLQAAFATNAAVGVRPLAAVGEVAFPADHPVLARITAAYDRIAPEALR</sequence>
<dbReference type="PANTHER" id="PTHR42743">
    <property type="entry name" value="AMINO-ACID AMINOTRANSFERASE"/>
    <property type="match status" value="1"/>
</dbReference>
<dbReference type="NCBIfam" id="NF006734">
    <property type="entry name" value="PRK09266.1"/>
    <property type="match status" value="1"/>
</dbReference>
<keyword evidence="2" id="KW-0032">Aminotransferase</keyword>
<evidence type="ECO:0000256" key="1">
    <source>
        <dbReference type="ARBA" id="ARBA00009320"/>
    </source>
</evidence>
<keyword evidence="3" id="KW-1185">Reference proteome</keyword>
<dbReference type="KEGG" id="sals:SLNWT_0902"/>
<dbReference type="GO" id="GO:0008696">
    <property type="term" value="F:4-amino-4-deoxychorismate lyase activity"/>
    <property type="evidence" value="ECO:0007669"/>
    <property type="project" value="TreeGrafter"/>
</dbReference>
<comment type="similarity">
    <text evidence="1">Belongs to the class-IV pyridoxal-phosphate-dependent aminotransferase family.</text>
</comment>
<dbReference type="InterPro" id="IPR043131">
    <property type="entry name" value="BCAT-like_N"/>
</dbReference>
<gene>
    <name evidence="2" type="ORF">SLNWT_0902</name>
</gene>
<evidence type="ECO:0000313" key="2">
    <source>
        <dbReference type="EMBL" id="AJE81278.1"/>
    </source>
</evidence>
<dbReference type="AlphaFoldDB" id="A0A0B5EGK9"/>
<proteinExistence type="inferred from homology"/>
<reference evidence="2 3" key="1">
    <citation type="submission" date="2015-01" db="EMBL/GenBank/DDBJ databases">
        <title>Enhanced salinomycin production by adjusting the supply of polyketide extender units in Streptomyce albus DSM 41398.</title>
        <authorList>
            <person name="Lu C."/>
        </authorList>
    </citation>
    <scope>NUCLEOTIDE SEQUENCE [LARGE SCALE GENOMIC DNA]</scope>
    <source>
        <strain evidence="3">ATCC 21838 / DSM 41398 / FERM P-419 / JCM 4703 / NBRC 107858</strain>
    </source>
</reference>
<dbReference type="GO" id="GO:0008153">
    <property type="term" value="P:4-aminobenzoate biosynthetic process"/>
    <property type="evidence" value="ECO:0007669"/>
    <property type="project" value="TreeGrafter"/>
</dbReference>
<dbReference type="SUPFAM" id="SSF56752">
    <property type="entry name" value="D-aminoacid aminotransferase-like PLP-dependent enzymes"/>
    <property type="match status" value="1"/>
</dbReference>
<protein>
    <submittedName>
        <fullName evidence="2">Class IV aminotransferase</fullName>
    </submittedName>
</protein>
<name>A0A0B5EGK9_STRA4</name>
<dbReference type="Pfam" id="PF01063">
    <property type="entry name" value="Aminotran_4"/>
    <property type="match status" value="1"/>
</dbReference>
<keyword evidence="2" id="KW-0808">Transferase</keyword>
<dbReference type="Proteomes" id="UP000031523">
    <property type="component" value="Chromosome"/>
</dbReference>